<dbReference type="KEGG" id="hcu:MUN79_25950"/>
<dbReference type="Proteomes" id="UP000831796">
    <property type="component" value="Chromosome"/>
</dbReference>
<protein>
    <submittedName>
        <fullName evidence="1">Uncharacterized protein</fullName>
    </submittedName>
</protein>
<evidence type="ECO:0000313" key="2">
    <source>
        <dbReference type="Proteomes" id="UP000831796"/>
    </source>
</evidence>
<keyword evidence="2" id="KW-1185">Reference proteome</keyword>
<organism evidence="1 2">
    <name type="scientific">Hymenobacter cellulosilyticus</name>
    <dbReference type="NCBI Taxonomy" id="2932248"/>
    <lineage>
        <taxon>Bacteria</taxon>
        <taxon>Pseudomonadati</taxon>
        <taxon>Bacteroidota</taxon>
        <taxon>Cytophagia</taxon>
        <taxon>Cytophagales</taxon>
        <taxon>Hymenobacteraceae</taxon>
        <taxon>Hymenobacter</taxon>
    </lineage>
</organism>
<sequence length="198" mass="21961">MKNWLIIGALVLLSGACQKATDTRVPDPAYYRQQEAQVLEDLFDELIAAHRMSLPPRPGAHASDTSEVPLYVADSLFGKKSQWPYYRRIGTGRVASATQKRLVATLADSVTESAPLPPQLTSLLKRNHFRVMVARRSAHFPALSIGITLSRVIFNSDFTEACFVHAVGGGDSGEGALLFVRKEKSRWVISQRLRLWIA</sequence>
<evidence type="ECO:0000313" key="1">
    <source>
        <dbReference type="EMBL" id="UOQ71991.1"/>
    </source>
</evidence>
<dbReference type="EMBL" id="CP095046">
    <property type="protein sequence ID" value="UOQ71991.1"/>
    <property type="molecule type" value="Genomic_DNA"/>
</dbReference>
<dbReference type="AlphaFoldDB" id="A0A8T9Q6G4"/>
<reference evidence="1" key="1">
    <citation type="submission" date="2022-04" db="EMBL/GenBank/DDBJ databases">
        <title>Hymenobacter sp. isolated from the air.</title>
        <authorList>
            <person name="Won M."/>
            <person name="Lee C.-M."/>
            <person name="Woen H.-Y."/>
            <person name="Kwon S.-W."/>
        </authorList>
    </citation>
    <scope>NUCLEOTIDE SEQUENCE</scope>
    <source>
        <strain evidence="1">5116S-3</strain>
    </source>
</reference>
<dbReference type="PROSITE" id="PS51257">
    <property type="entry name" value="PROKAR_LIPOPROTEIN"/>
    <property type="match status" value="1"/>
</dbReference>
<accession>A0A8T9Q6G4</accession>
<dbReference type="RefSeq" id="WP_244675390.1">
    <property type="nucleotide sequence ID" value="NZ_CP095046.1"/>
</dbReference>
<proteinExistence type="predicted"/>
<gene>
    <name evidence="1" type="ORF">MUN79_25950</name>
</gene>
<name>A0A8T9Q6G4_9BACT</name>